<dbReference type="GO" id="GO:0016747">
    <property type="term" value="F:acyltransferase activity, transferring groups other than amino-acyl groups"/>
    <property type="evidence" value="ECO:0007669"/>
    <property type="project" value="InterPro"/>
</dbReference>
<reference evidence="4 5" key="1">
    <citation type="submission" date="2021-03" db="EMBL/GenBank/DDBJ databases">
        <title>Antimicrobial resistance genes in bacteria isolated from Japanese honey, and their potential for conferring macrolide and lincosamide resistance in the American foulbrood pathogen Paenibacillus larvae.</title>
        <authorList>
            <person name="Okamoto M."/>
            <person name="Kumagai M."/>
            <person name="Kanamori H."/>
            <person name="Takamatsu D."/>
        </authorList>
    </citation>
    <scope>NUCLEOTIDE SEQUENCE [LARGE SCALE GENOMIC DNA]</scope>
    <source>
        <strain evidence="4 5">J41TS12</strain>
    </source>
</reference>
<evidence type="ECO:0000259" key="3">
    <source>
        <dbReference type="PROSITE" id="PS51186"/>
    </source>
</evidence>
<dbReference type="PANTHER" id="PTHR43877">
    <property type="entry name" value="AMINOALKYLPHOSPHONATE N-ACETYLTRANSFERASE-RELATED-RELATED"/>
    <property type="match status" value="1"/>
</dbReference>
<organism evidence="4 5">
    <name type="scientific">Paenibacillus antibioticophila</name>
    <dbReference type="NCBI Taxonomy" id="1274374"/>
    <lineage>
        <taxon>Bacteria</taxon>
        <taxon>Bacillati</taxon>
        <taxon>Bacillota</taxon>
        <taxon>Bacilli</taxon>
        <taxon>Bacillales</taxon>
        <taxon>Paenibacillaceae</taxon>
        <taxon>Paenibacillus</taxon>
    </lineage>
</organism>
<comment type="caution">
    <text evidence="4">The sequence shown here is derived from an EMBL/GenBank/DDBJ whole genome shotgun (WGS) entry which is preliminary data.</text>
</comment>
<evidence type="ECO:0000256" key="2">
    <source>
        <dbReference type="ARBA" id="ARBA00023315"/>
    </source>
</evidence>
<dbReference type="AlphaFoldDB" id="A0A919XLP4"/>
<name>A0A919XLP4_9BACL</name>
<dbReference type="RefSeq" id="WP_212937743.1">
    <property type="nucleotide sequence ID" value="NZ_BORR01000001.1"/>
</dbReference>
<sequence length="164" mass="18730">MANSVWVRLSQMKDASELMELDHLVWQRNNTPSVVQWNNREEFMRKCPPGSQLVAGMDDKICGYLGFDHPTPLESNKHVLEINIAVHPGCQRMGIGQMLMKAMKELAAVRGVRKLSLRVLSSNPDAVAFYRKCGFQEQGRLVEEFYLDGQYVDDILMWSPVEQS</sequence>
<accession>A0A919XLP4</accession>
<dbReference type="Pfam" id="PF00583">
    <property type="entry name" value="Acetyltransf_1"/>
    <property type="match status" value="1"/>
</dbReference>
<feature type="domain" description="N-acetyltransferase" evidence="3">
    <location>
        <begin position="5"/>
        <end position="162"/>
    </location>
</feature>
<dbReference type="CDD" id="cd04301">
    <property type="entry name" value="NAT_SF"/>
    <property type="match status" value="1"/>
</dbReference>
<evidence type="ECO:0000313" key="4">
    <source>
        <dbReference type="EMBL" id="GIO35297.1"/>
    </source>
</evidence>
<evidence type="ECO:0000313" key="5">
    <source>
        <dbReference type="Proteomes" id="UP000681162"/>
    </source>
</evidence>
<gene>
    <name evidence="4" type="ORF">J41TS12_01580</name>
</gene>
<dbReference type="PROSITE" id="PS51186">
    <property type="entry name" value="GNAT"/>
    <property type="match status" value="1"/>
</dbReference>
<dbReference type="InterPro" id="IPR016181">
    <property type="entry name" value="Acyl_CoA_acyltransferase"/>
</dbReference>
<dbReference type="InterPro" id="IPR050832">
    <property type="entry name" value="Bact_Acetyltransf"/>
</dbReference>
<keyword evidence="2" id="KW-0012">Acyltransferase</keyword>
<keyword evidence="5" id="KW-1185">Reference proteome</keyword>
<dbReference type="SUPFAM" id="SSF55729">
    <property type="entry name" value="Acyl-CoA N-acyltransferases (Nat)"/>
    <property type="match status" value="1"/>
</dbReference>
<proteinExistence type="predicted"/>
<protein>
    <submittedName>
        <fullName evidence="4">N-acetyltransferase</fullName>
    </submittedName>
</protein>
<dbReference type="InterPro" id="IPR000182">
    <property type="entry name" value="GNAT_dom"/>
</dbReference>
<dbReference type="Gene3D" id="3.40.630.30">
    <property type="match status" value="1"/>
</dbReference>
<evidence type="ECO:0000256" key="1">
    <source>
        <dbReference type="ARBA" id="ARBA00022679"/>
    </source>
</evidence>
<keyword evidence="1" id="KW-0808">Transferase</keyword>
<dbReference type="EMBL" id="BORR01000001">
    <property type="protein sequence ID" value="GIO35297.1"/>
    <property type="molecule type" value="Genomic_DNA"/>
</dbReference>
<dbReference type="Proteomes" id="UP000681162">
    <property type="component" value="Unassembled WGS sequence"/>
</dbReference>